<sequence>MSFSNNKTTQCEQDFGILLQAALKHDTWALKVLDAWGKPLPSSLLKGNLYWVGNYDECIQPMYLPNNKTFLSQPFDTQHCTIAPKTSALIPTPTLSLILGICVPSSCNREAVVSLIHTLFKKSNITEDNVVCSNDPPNGQKGLTHGAIGTIVILSILGLLVLIGTIIDLVLMSRDDSGDNMLSHMNGYTHFINAEISEQASIKSSRYSLQTLIPATPHTLFLAEFSALKTLRRIFTMKQKNDENSFVFINGIRVLSLFWVIIGHSLVFGFSFSINVVDVLSWTRNIFFQLIISGVLSVDTFFVLSGFLTAVLFVRQVEKEGKLSFRLMILYYIHRYIRLTPTFLLMVLVSINLTPYFGHSPIYPKQEGFESTGCRSQYWWTSILYVGNLVKSENMCLGVACGSILGILLYYPQISLDDMNGFANTNGPNFFEYIYIKPWCRISPYAVGVLSGYFVINVGRQYRINKCIKHFVTILMIVIALVCLFVTYPDYILVSGLSRSELVAYQTLSRTLWSIVIGWILFLCSTNQGGIVNKILSWPIWSPFARLNYSCYLVHATIILIILFNQTMPLYYQGHLVVNNFVSHIFFSYAAAILVTIFFETPFFIIEKKLFKR</sequence>
<feature type="transmembrane region" description="Helical" evidence="1">
    <location>
        <begin position="585"/>
        <end position="606"/>
    </location>
</feature>
<feature type="transmembrane region" description="Helical" evidence="1">
    <location>
        <begin position="442"/>
        <end position="459"/>
    </location>
</feature>
<accession>A0A814E8V0</accession>
<name>A0A814E8V0_9BILA</name>
<evidence type="ECO:0000313" key="3">
    <source>
        <dbReference type="EMBL" id="CAF0966229.1"/>
    </source>
</evidence>
<dbReference type="InterPro" id="IPR052728">
    <property type="entry name" value="O2_lipid_transport_reg"/>
</dbReference>
<dbReference type="InterPro" id="IPR002656">
    <property type="entry name" value="Acyl_transf_3_dom"/>
</dbReference>
<feature type="transmembrane region" description="Helical" evidence="1">
    <location>
        <begin position="471"/>
        <end position="488"/>
    </location>
</feature>
<feature type="transmembrane region" description="Helical" evidence="1">
    <location>
        <begin position="247"/>
        <end position="274"/>
    </location>
</feature>
<keyword evidence="1" id="KW-0812">Transmembrane</keyword>
<keyword evidence="1" id="KW-1133">Transmembrane helix</keyword>
<dbReference type="Pfam" id="PF20146">
    <property type="entry name" value="NRF"/>
    <property type="match status" value="1"/>
</dbReference>
<organism evidence="3 4">
    <name type="scientific">Rotaria sordida</name>
    <dbReference type="NCBI Taxonomy" id="392033"/>
    <lineage>
        <taxon>Eukaryota</taxon>
        <taxon>Metazoa</taxon>
        <taxon>Spiralia</taxon>
        <taxon>Gnathifera</taxon>
        <taxon>Rotifera</taxon>
        <taxon>Eurotatoria</taxon>
        <taxon>Bdelloidea</taxon>
        <taxon>Philodinida</taxon>
        <taxon>Philodinidae</taxon>
        <taxon>Rotaria</taxon>
    </lineage>
</organism>
<dbReference type="InterPro" id="IPR006621">
    <property type="entry name" value="Nose-resist-to-fluoxetine_N"/>
</dbReference>
<feature type="transmembrane region" description="Helical" evidence="1">
    <location>
        <begin position="508"/>
        <end position="526"/>
    </location>
</feature>
<comment type="caution">
    <text evidence="3">The sequence shown here is derived from an EMBL/GenBank/DDBJ whole genome shotgun (WGS) entry which is preliminary data.</text>
</comment>
<reference evidence="3" key="1">
    <citation type="submission" date="2021-02" db="EMBL/GenBank/DDBJ databases">
        <authorList>
            <person name="Nowell W R."/>
        </authorList>
    </citation>
    <scope>NUCLEOTIDE SEQUENCE</scope>
</reference>
<dbReference type="Proteomes" id="UP000663882">
    <property type="component" value="Unassembled WGS sequence"/>
</dbReference>
<gene>
    <name evidence="3" type="ORF">RFH988_LOCUS12386</name>
</gene>
<dbReference type="Pfam" id="PF01757">
    <property type="entry name" value="Acyl_transf_3"/>
    <property type="match status" value="1"/>
</dbReference>
<feature type="transmembrane region" description="Helical" evidence="1">
    <location>
        <begin position="547"/>
        <end position="565"/>
    </location>
</feature>
<evidence type="ECO:0000256" key="1">
    <source>
        <dbReference type="SAM" id="Phobius"/>
    </source>
</evidence>
<feature type="transmembrane region" description="Helical" evidence="1">
    <location>
        <begin position="147"/>
        <end position="171"/>
    </location>
</feature>
<feature type="transmembrane region" description="Helical" evidence="1">
    <location>
        <begin position="336"/>
        <end position="357"/>
    </location>
</feature>
<feature type="transmembrane region" description="Helical" evidence="1">
    <location>
        <begin position="286"/>
        <end position="315"/>
    </location>
</feature>
<dbReference type="PANTHER" id="PTHR11161:SF0">
    <property type="entry name" value="O-ACYLTRANSFERASE LIKE PROTEIN"/>
    <property type="match status" value="1"/>
</dbReference>
<dbReference type="PANTHER" id="PTHR11161">
    <property type="entry name" value="O-ACYLTRANSFERASE"/>
    <property type="match status" value="1"/>
</dbReference>
<evidence type="ECO:0000313" key="4">
    <source>
        <dbReference type="Proteomes" id="UP000663882"/>
    </source>
</evidence>
<dbReference type="GO" id="GO:0016747">
    <property type="term" value="F:acyltransferase activity, transferring groups other than amino-acyl groups"/>
    <property type="evidence" value="ECO:0007669"/>
    <property type="project" value="InterPro"/>
</dbReference>
<evidence type="ECO:0000259" key="2">
    <source>
        <dbReference type="SMART" id="SM00703"/>
    </source>
</evidence>
<protein>
    <recommendedName>
        <fullName evidence="2">Nose resistant-to-fluoxetine protein N-terminal domain-containing protein</fullName>
    </recommendedName>
</protein>
<feature type="domain" description="Nose resistant-to-fluoxetine protein N-terminal" evidence="2">
    <location>
        <begin position="8"/>
        <end position="134"/>
    </location>
</feature>
<dbReference type="AlphaFoldDB" id="A0A814E8V0"/>
<dbReference type="SMART" id="SM00703">
    <property type="entry name" value="NRF"/>
    <property type="match status" value="1"/>
</dbReference>
<proteinExistence type="predicted"/>
<keyword evidence="1" id="KW-0472">Membrane</keyword>
<dbReference type="OrthoDB" id="207378at2759"/>
<dbReference type="EMBL" id="CAJNOO010000515">
    <property type="protein sequence ID" value="CAF0966229.1"/>
    <property type="molecule type" value="Genomic_DNA"/>
</dbReference>